<keyword evidence="2" id="KW-0472">Membrane</keyword>
<proteinExistence type="predicted"/>
<dbReference type="AlphaFoldDB" id="A0A2N3WUA3"/>
<dbReference type="EMBL" id="PJMY01000003">
    <property type="protein sequence ID" value="PKV97424.1"/>
    <property type="molecule type" value="Genomic_DNA"/>
</dbReference>
<feature type="transmembrane region" description="Helical" evidence="2">
    <location>
        <begin position="108"/>
        <end position="127"/>
    </location>
</feature>
<feature type="transmembrane region" description="Helical" evidence="2">
    <location>
        <begin position="29"/>
        <end position="52"/>
    </location>
</feature>
<evidence type="ECO:0000313" key="4">
    <source>
        <dbReference type="Proteomes" id="UP000233750"/>
    </source>
</evidence>
<feature type="transmembrane region" description="Helical" evidence="2">
    <location>
        <begin position="182"/>
        <end position="203"/>
    </location>
</feature>
<feature type="transmembrane region" description="Helical" evidence="2">
    <location>
        <begin position="72"/>
        <end position="96"/>
    </location>
</feature>
<feature type="transmembrane region" description="Helical" evidence="2">
    <location>
        <begin position="307"/>
        <end position="327"/>
    </location>
</feature>
<reference evidence="3 4" key="1">
    <citation type="submission" date="2017-12" db="EMBL/GenBank/DDBJ databases">
        <title>Sequencing the genomes of 1000 Actinobacteria strains.</title>
        <authorList>
            <person name="Klenk H.-P."/>
        </authorList>
    </citation>
    <scope>NUCLEOTIDE SEQUENCE [LARGE SCALE GENOMIC DNA]</scope>
    <source>
        <strain evidence="3 4">DSM 45165</strain>
    </source>
</reference>
<feature type="transmembrane region" description="Helical" evidence="2">
    <location>
        <begin position="215"/>
        <end position="237"/>
    </location>
</feature>
<evidence type="ECO:0000256" key="1">
    <source>
        <dbReference type="SAM" id="MobiDB-lite"/>
    </source>
</evidence>
<sequence length="522" mass="56287">MSVDESVLTTSGDANGSARPAGGPVRSRFAAWLPLAAAVFGLLSFLLVRGSLTDDGYITLSYAKNLALHGEWALVPGSVANSATSPLDVLLLGFLTFVTRISGSAHPVLALGVLTVLNSAAIGWAWARLTRRFGVSPWAGVLGLLLVIANPFLLSATGLEVLLVPAVLLWLVVAALEERPVLFGVVAALTVLTRLDLVVFVLVIAFSTAAIRKKFWTAVATAVLVSAPWFLTSWFALGSFIPDTLVIKQDQEGLFGAWGYFSGPMMYFLYLPFTVMVAFASALVGVTVLLGWLALRFARRWDDFPRLAPVVALGAGGVVYYIVYSTLGVGPYHWYYVTPIVSTASFAVLMIGVWHAETKKRPKLNRVPPLVALGLGAAVALANVGVDLAQGVPWPSPVIFGNWASSTDYARVGKELGARLQGKSVAGPGEIGTLAYYCDCQILDVFSDRSEVTKIVNKRLAEDGFVSKTLLRINYHWFKRLPPRTPDYRLLYDKGPGHGPDQWTVYSAAKGVGHFTLVPFDR</sequence>
<accession>A0A2N3WUA3</accession>
<protein>
    <recommendedName>
        <fullName evidence="5">4-amino-4-deoxy-L-arabinose transferase-like glycosyltransferase</fullName>
    </recommendedName>
</protein>
<feature type="region of interest" description="Disordered" evidence="1">
    <location>
        <begin position="1"/>
        <end position="22"/>
    </location>
</feature>
<evidence type="ECO:0008006" key="5">
    <source>
        <dbReference type="Google" id="ProtNLM"/>
    </source>
</evidence>
<keyword evidence="2" id="KW-1133">Transmembrane helix</keyword>
<organism evidence="3 4">
    <name type="scientific">Amycolatopsis echigonensis</name>
    <dbReference type="NCBI Taxonomy" id="2576905"/>
    <lineage>
        <taxon>Bacteria</taxon>
        <taxon>Bacillati</taxon>
        <taxon>Actinomycetota</taxon>
        <taxon>Actinomycetes</taxon>
        <taxon>Pseudonocardiales</taxon>
        <taxon>Pseudonocardiaceae</taxon>
        <taxon>Amycolatopsis</taxon>
    </lineage>
</organism>
<evidence type="ECO:0000313" key="3">
    <source>
        <dbReference type="EMBL" id="PKV97424.1"/>
    </source>
</evidence>
<keyword evidence="2" id="KW-0812">Transmembrane</keyword>
<evidence type="ECO:0000256" key="2">
    <source>
        <dbReference type="SAM" id="Phobius"/>
    </source>
</evidence>
<gene>
    <name evidence="3" type="ORF">ATK30_8405</name>
</gene>
<keyword evidence="4" id="KW-1185">Reference proteome</keyword>
<dbReference type="Proteomes" id="UP000233750">
    <property type="component" value="Unassembled WGS sequence"/>
</dbReference>
<feature type="transmembrane region" description="Helical" evidence="2">
    <location>
        <begin position="267"/>
        <end position="295"/>
    </location>
</feature>
<feature type="transmembrane region" description="Helical" evidence="2">
    <location>
        <begin position="133"/>
        <end position="152"/>
    </location>
</feature>
<feature type="transmembrane region" description="Helical" evidence="2">
    <location>
        <begin position="333"/>
        <end position="355"/>
    </location>
</feature>
<comment type="caution">
    <text evidence="3">The sequence shown here is derived from an EMBL/GenBank/DDBJ whole genome shotgun (WGS) entry which is preliminary data.</text>
</comment>
<name>A0A2N3WUA3_9PSEU</name>